<dbReference type="InterPro" id="IPR002686">
    <property type="entry name" value="Transposase_17"/>
</dbReference>
<sequence length="152" mass="17752">MHKPYQTHLTRKGRYSEYGRIYLLTSVTKDRQPFFSDWRIGILLATQFEQSSRDDLAGSLAWVVMPDHFHWLIELKETSLSTLVARVKSKSNHEVNKALNRTGSIWQRGFHDRALRKEDDLKNIARYIVLNPVRAGLVTRAGDYPLWNAVWI</sequence>
<dbReference type="Proteomes" id="UP000093104">
    <property type="component" value="Unassembled WGS sequence"/>
</dbReference>
<dbReference type="PATRIC" id="fig|317.243.peg.3029"/>
<dbReference type="InterPro" id="IPR036515">
    <property type="entry name" value="Transposase_17_sf"/>
</dbReference>
<dbReference type="OrthoDB" id="9791101at2"/>
<dbReference type="GO" id="GO:0043565">
    <property type="term" value="F:sequence-specific DNA binding"/>
    <property type="evidence" value="ECO:0007669"/>
    <property type="project" value="TreeGrafter"/>
</dbReference>
<evidence type="ECO:0000313" key="3">
    <source>
        <dbReference type="Proteomes" id="UP000093104"/>
    </source>
</evidence>
<dbReference type="RefSeq" id="WP_065835238.1">
    <property type="nucleotide sequence ID" value="NZ_LGSI01000065.1"/>
</dbReference>
<proteinExistence type="predicted"/>
<dbReference type="PANTHER" id="PTHR36966">
    <property type="entry name" value="REP-ASSOCIATED TYROSINE TRANSPOSASE"/>
    <property type="match status" value="1"/>
</dbReference>
<evidence type="ECO:0000259" key="1">
    <source>
        <dbReference type="SMART" id="SM01321"/>
    </source>
</evidence>
<organism evidence="2 3">
    <name type="scientific">Pseudomonas syringae</name>
    <dbReference type="NCBI Taxonomy" id="317"/>
    <lineage>
        <taxon>Bacteria</taxon>
        <taxon>Pseudomonadati</taxon>
        <taxon>Pseudomonadota</taxon>
        <taxon>Gammaproteobacteria</taxon>
        <taxon>Pseudomonadales</taxon>
        <taxon>Pseudomonadaceae</taxon>
        <taxon>Pseudomonas</taxon>
    </lineage>
</organism>
<dbReference type="GO" id="GO:0004803">
    <property type="term" value="F:transposase activity"/>
    <property type="evidence" value="ECO:0007669"/>
    <property type="project" value="InterPro"/>
</dbReference>
<dbReference type="InterPro" id="IPR052715">
    <property type="entry name" value="RAYT_transposase"/>
</dbReference>
<accession>A0A1C7Z1H4</accession>
<dbReference type="PANTHER" id="PTHR36966:SF1">
    <property type="entry name" value="REP-ASSOCIATED TYROSINE TRANSPOSASE"/>
    <property type="match status" value="1"/>
</dbReference>
<dbReference type="AlphaFoldDB" id="A0A1C7Z1H4"/>
<name>A0A1C7Z1H4_PSESX</name>
<protein>
    <submittedName>
        <fullName evidence="2">Transposase</fullName>
    </submittedName>
</protein>
<dbReference type="SUPFAM" id="SSF143422">
    <property type="entry name" value="Transposase IS200-like"/>
    <property type="match status" value="1"/>
</dbReference>
<gene>
    <name evidence="2" type="ORF">AFK24_22000</name>
</gene>
<dbReference type="Pfam" id="PF01797">
    <property type="entry name" value="Y1_Tnp"/>
    <property type="match status" value="1"/>
</dbReference>
<dbReference type="GO" id="GO:0006313">
    <property type="term" value="P:DNA transposition"/>
    <property type="evidence" value="ECO:0007669"/>
    <property type="project" value="InterPro"/>
</dbReference>
<dbReference type="SMART" id="SM01321">
    <property type="entry name" value="Y1_Tnp"/>
    <property type="match status" value="1"/>
</dbReference>
<comment type="caution">
    <text evidence="2">The sequence shown here is derived from an EMBL/GenBank/DDBJ whole genome shotgun (WGS) entry which is preliminary data.</text>
</comment>
<evidence type="ECO:0000313" key="2">
    <source>
        <dbReference type="EMBL" id="OCR22906.1"/>
    </source>
</evidence>
<reference evidence="2 3" key="1">
    <citation type="submission" date="2015-07" db="EMBL/GenBank/DDBJ databases">
        <title>Draft genome sequence of a diazotrophic, plant growth-promoting rhizobacterium of the Pseudomonas syringae complex.</title>
        <authorList>
            <person name="Patten C.L."/>
            <person name="Jeong H."/>
        </authorList>
    </citation>
    <scope>NUCLEOTIDE SEQUENCE [LARGE SCALE GENOMIC DNA]</scope>
    <source>
        <strain evidence="2 3">GR12-2</strain>
    </source>
</reference>
<dbReference type="Gene3D" id="3.30.70.1290">
    <property type="entry name" value="Transposase IS200-like"/>
    <property type="match status" value="1"/>
</dbReference>
<dbReference type="NCBIfam" id="NF047646">
    <property type="entry name" value="REP_Tyr_transpos"/>
    <property type="match status" value="1"/>
</dbReference>
<dbReference type="EMBL" id="LGSI01000065">
    <property type="protein sequence ID" value="OCR22906.1"/>
    <property type="molecule type" value="Genomic_DNA"/>
</dbReference>
<feature type="domain" description="Transposase IS200-like" evidence="1">
    <location>
        <begin position="17"/>
        <end position="131"/>
    </location>
</feature>